<keyword evidence="1" id="KW-0812">Transmembrane</keyword>
<dbReference type="RefSeq" id="WP_085072963.1">
    <property type="nucleotide sequence ID" value="NZ_BLKU01000003.1"/>
</dbReference>
<protein>
    <submittedName>
        <fullName evidence="2">FxsA family protein</fullName>
    </submittedName>
</protein>
<feature type="transmembrane region" description="Helical" evidence="1">
    <location>
        <begin position="31"/>
        <end position="53"/>
    </location>
</feature>
<feature type="transmembrane region" description="Helical" evidence="1">
    <location>
        <begin position="6"/>
        <end position="24"/>
    </location>
</feature>
<sequence length="160" mass="16774">MVGRLLLVYAVVELMALVGLAATIGVGWTLVVLLGAFVFGLVLWAPMGGWQLSRQVMQLRSGVKDPRSALGDGAMVAVATGLVLLPGVVTTALGLLLLMPPIRAAARPGLTAVLGRTFRRRVPLPADAPTGRAGRDYIDGEVIDVVDVESPGLPRGSERR</sequence>
<dbReference type="InterPro" id="IPR007313">
    <property type="entry name" value="FxsA"/>
</dbReference>
<gene>
    <name evidence="2" type="ORF">I2456_14905</name>
</gene>
<evidence type="ECO:0000313" key="3">
    <source>
        <dbReference type="Proteomes" id="UP000663583"/>
    </source>
</evidence>
<keyword evidence="1" id="KW-1133">Transmembrane helix</keyword>
<keyword evidence="1" id="KW-0472">Membrane</keyword>
<dbReference type="AlphaFoldDB" id="A0AAX1J364"/>
<dbReference type="Proteomes" id="UP000663583">
    <property type="component" value="Chromosome"/>
</dbReference>
<dbReference type="EMBL" id="CP065047">
    <property type="protein sequence ID" value="QPI35884.1"/>
    <property type="molecule type" value="Genomic_DNA"/>
</dbReference>
<evidence type="ECO:0000313" key="2">
    <source>
        <dbReference type="EMBL" id="QPI35884.1"/>
    </source>
</evidence>
<dbReference type="Pfam" id="PF04186">
    <property type="entry name" value="FxsA"/>
    <property type="match status" value="1"/>
</dbReference>
<proteinExistence type="predicted"/>
<dbReference type="PANTHER" id="PTHR35335">
    <property type="entry name" value="UPF0716 PROTEIN FXSA"/>
    <property type="match status" value="1"/>
</dbReference>
<dbReference type="PANTHER" id="PTHR35335:SF1">
    <property type="entry name" value="UPF0716 PROTEIN FXSA"/>
    <property type="match status" value="1"/>
</dbReference>
<reference evidence="2" key="1">
    <citation type="submission" date="2020-11" db="EMBL/GenBank/DDBJ databases">
        <title>Intraspecies plasmid and genomic variation of Mycobacterium kubicae revealed by the complete genome sequences of two clinical isolates.</title>
        <authorList>
            <person name="Hendrix J.R."/>
            <person name="Epperson L.E."/>
            <person name="Honda J.R."/>
            <person name="Strong M."/>
        </authorList>
    </citation>
    <scope>NUCLEOTIDE SEQUENCE</scope>
    <source>
        <strain evidence="2">JCM 13573</strain>
    </source>
</reference>
<dbReference type="KEGG" id="mku:I2456_14905"/>
<evidence type="ECO:0000256" key="1">
    <source>
        <dbReference type="SAM" id="Phobius"/>
    </source>
</evidence>
<dbReference type="GO" id="GO:0016020">
    <property type="term" value="C:membrane"/>
    <property type="evidence" value="ECO:0007669"/>
    <property type="project" value="InterPro"/>
</dbReference>
<accession>A0AAX1J364</accession>
<feature type="transmembrane region" description="Helical" evidence="1">
    <location>
        <begin position="73"/>
        <end position="98"/>
    </location>
</feature>
<name>A0AAX1J364_9MYCO</name>
<dbReference type="NCBIfam" id="NF008528">
    <property type="entry name" value="PRK11463.1-2"/>
    <property type="match status" value="1"/>
</dbReference>
<organism evidence="2 3">
    <name type="scientific">Mycobacterium kubicae</name>
    <dbReference type="NCBI Taxonomy" id="120959"/>
    <lineage>
        <taxon>Bacteria</taxon>
        <taxon>Bacillati</taxon>
        <taxon>Actinomycetota</taxon>
        <taxon>Actinomycetes</taxon>
        <taxon>Mycobacteriales</taxon>
        <taxon>Mycobacteriaceae</taxon>
        <taxon>Mycobacterium</taxon>
        <taxon>Mycobacterium simiae complex</taxon>
    </lineage>
</organism>